<dbReference type="GO" id="GO:0034599">
    <property type="term" value="P:cellular response to oxidative stress"/>
    <property type="evidence" value="ECO:0007669"/>
    <property type="project" value="TreeGrafter"/>
</dbReference>
<dbReference type="Gene3D" id="3.40.1050.10">
    <property type="entry name" value="Carbonic anhydrase"/>
    <property type="match status" value="1"/>
</dbReference>
<comment type="cofactor">
    <cofactor evidence="7">
        <name>Zn(2+)</name>
        <dbReference type="ChEBI" id="CHEBI:29105"/>
    </cofactor>
    <text evidence="7">Binds 1 zinc ion per subunit.</text>
</comment>
<comment type="caution">
    <text evidence="9">The sequence shown here is derived from an EMBL/GenBank/DDBJ whole genome shotgun (WGS) entry which is preliminary data.</text>
</comment>
<evidence type="ECO:0000313" key="9">
    <source>
        <dbReference type="EMBL" id="KAG0143548.1"/>
    </source>
</evidence>
<dbReference type="Proteomes" id="UP000886653">
    <property type="component" value="Unassembled WGS sequence"/>
</dbReference>
<proteinExistence type="inferred from homology"/>
<evidence type="ECO:0000256" key="3">
    <source>
        <dbReference type="ARBA" id="ARBA00022723"/>
    </source>
</evidence>
<dbReference type="SUPFAM" id="SSF53056">
    <property type="entry name" value="beta-carbonic anhydrase, cab"/>
    <property type="match status" value="1"/>
</dbReference>
<keyword evidence="3 7" id="KW-0479">Metal-binding</keyword>
<dbReference type="EC" id="4.2.1.1" evidence="2 8"/>
<dbReference type="SMART" id="SM00947">
    <property type="entry name" value="Pro_CA"/>
    <property type="match status" value="1"/>
</dbReference>
<comment type="function">
    <text evidence="8">Reversible hydration of carbon dioxide.</text>
</comment>
<dbReference type="GO" id="GO:0071244">
    <property type="term" value="P:cellular response to carbon dioxide"/>
    <property type="evidence" value="ECO:0007669"/>
    <property type="project" value="TreeGrafter"/>
</dbReference>
<dbReference type="EMBL" id="MU167316">
    <property type="protein sequence ID" value="KAG0143548.1"/>
    <property type="molecule type" value="Genomic_DNA"/>
</dbReference>
<dbReference type="GO" id="GO:0004089">
    <property type="term" value="F:carbonate dehydratase activity"/>
    <property type="evidence" value="ECO:0007669"/>
    <property type="project" value="UniProtKB-UniRule"/>
</dbReference>
<feature type="binding site" evidence="7">
    <location>
        <position position="95"/>
    </location>
    <ligand>
        <name>Zn(2+)</name>
        <dbReference type="ChEBI" id="CHEBI:29105"/>
    </ligand>
</feature>
<comment type="similarity">
    <text evidence="1 8">Belongs to the beta-class carbonic anhydrase family.</text>
</comment>
<gene>
    <name evidence="9" type="ORF">CROQUDRAFT_48662</name>
</gene>
<dbReference type="Pfam" id="PF00484">
    <property type="entry name" value="Pro_CA"/>
    <property type="match status" value="1"/>
</dbReference>
<evidence type="ECO:0000256" key="1">
    <source>
        <dbReference type="ARBA" id="ARBA00006217"/>
    </source>
</evidence>
<feature type="binding site" evidence="7">
    <location>
        <position position="36"/>
    </location>
    <ligand>
        <name>Zn(2+)</name>
        <dbReference type="ChEBI" id="CHEBI:29105"/>
    </ligand>
</feature>
<protein>
    <recommendedName>
        <fullName evidence="2 8">Carbonic anhydrase</fullName>
        <ecNumber evidence="2 8">4.2.1.1</ecNumber>
    </recommendedName>
    <alternativeName>
        <fullName evidence="8">Carbonate dehydratase</fullName>
    </alternativeName>
</protein>
<feature type="binding site" evidence="7">
    <location>
        <position position="92"/>
    </location>
    <ligand>
        <name>Zn(2+)</name>
        <dbReference type="ChEBI" id="CHEBI:29105"/>
    </ligand>
</feature>
<dbReference type="AlphaFoldDB" id="A0A9P6NCS6"/>
<evidence type="ECO:0000313" key="10">
    <source>
        <dbReference type="Proteomes" id="UP000886653"/>
    </source>
</evidence>
<keyword evidence="10" id="KW-1185">Reference proteome</keyword>
<keyword evidence="5 8" id="KW-0456">Lyase</keyword>
<dbReference type="InterPro" id="IPR036874">
    <property type="entry name" value="Carbonic_anhydrase_sf"/>
</dbReference>
<name>A0A9P6NCS6_9BASI</name>
<evidence type="ECO:0000256" key="5">
    <source>
        <dbReference type="ARBA" id="ARBA00023239"/>
    </source>
</evidence>
<evidence type="ECO:0000256" key="8">
    <source>
        <dbReference type="RuleBase" id="RU003956"/>
    </source>
</evidence>
<evidence type="ECO:0000256" key="7">
    <source>
        <dbReference type="PIRSR" id="PIRSR601765-1"/>
    </source>
</evidence>
<dbReference type="PANTHER" id="PTHR11002">
    <property type="entry name" value="CARBONIC ANHYDRASE"/>
    <property type="match status" value="1"/>
</dbReference>
<dbReference type="PANTHER" id="PTHR11002:SF76">
    <property type="entry name" value="CARBONIC ANHYDRASE"/>
    <property type="match status" value="1"/>
</dbReference>
<dbReference type="InterPro" id="IPR001765">
    <property type="entry name" value="Carbonic_anhydrase"/>
</dbReference>
<keyword evidence="4 7" id="KW-0862">Zinc</keyword>
<dbReference type="GO" id="GO:0008270">
    <property type="term" value="F:zinc ion binding"/>
    <property type="evidence" value="ECO:0007669"/>
    <property type="project" value="UniProtKB-UniRule"/>
</dbReference>
<reference evidence="9" key="1">
    <citation type="submission" date="2013-11" db="EMBL/GenBank/DDBJ databases">
        <title>Genome sequence of the fusiform rust pathogen reveals effectors for host alternation and coevolution with pine.</title>
        <authorList>
            <consortium name="DOE Joint Genome Institute"/>
            <person name="Smith K."/>
            <person name="Pendleton A."/>
            <person name="Kubisiak T."/>
            <person name="Anderson C."/>
            <person name="Salamov A."/>
            <person name="Aerts A."/>
            <person name="Riley R."/>
            <person name="Clum A."/>
            <person name="Lindquist E."/>
            <person name="Ence D."/>
            <person name="Campbell M."/>
            <person name="Kronenberg Z."/>
            <person name="Feau N."/>
            <person name="Dhillon B."/>
            <person name="Hamelin R."/>
            <person name="Burleigh J."/>
            <person name="Smith J."/>
            <person name="Yandell M."/>
            <person name="Nelson C."/>
            <person name="Grigoriev I."/>
            <person name="Davis J."/>
        </authorList>
    </citation>
    <scope>NUCLEOTIDE SEQUENCE</scope>
    <source>
        <strain evidence="9">G11</strain>
    </source>
</reference>
<dbReference type="OrthoDB" id="10248475at2759"/>
<feature type="binding site" evidence="7">
    <location>
        <position position="38"/>
    </location>
    <ligand>
        <name>Zn(2+)</name>
        <dbReference type="ChEBI" id="CHEBI:29105"/>
    </ligand>
</feature>
<evidence type="ECO:0000256" key="2">
    <source>
        <dbReference type="ARBA" id="ARBA00012925"/>
    </source>
</evidence>
<comment type="catalytic activity">
    <reaction evidence="6 8">
        <text>hydrogencarbonate + H(+) = CO2 + H2O</text>
        <dbReference type="Rhea" id="RHEA:10748"/>
        <dbReference type="ChEBI" id="CHEBI:15377"/>
        <dbReference type="ChEBI" id="CHEBI:15378"/>
        <dbReference type="ChEBI" id="CHEBI:16526"/>
        <dbReference type="ChEBI" id="CHEBI:17544"/>
        <dbReference type="EC" id="4.2.1.1"/>
    </reaction>
</comment>
<organism evidence="9 10">
    <name type="scientific">Cronartium quercuum f. sp. fusiforme G11</name>
    <dbReference type="NCBI Taxonomy" id="708437"/>
    <lineage>
        <taxon>Eukaryota</taxon>
        <taxon>Fungi</taxon>
        <taxon>Dikarya</taxon>
        <taxon>Basidiomycota</taxon>
        <taxon>Pucciniomycotina</taxon>
        <taxon>Pucciniomycetes</taxon>
        <taxon>Pucciniales</taxon>
        <taxon>Coleosporiaceae</taxon>
        <taxon>Cronartium</taxon>
    </lineage>
</organism>
<evidence type="ECO:0000256" key="4">
    <source>
        <dbReference type="ARBA" id="ARBA00022833"/>
    </source>
</evidence>
<evidence type="ECO:0000256" key="6">
    <source>
        <dbReference type="ARBA" id="ARBA00048348"/>
    </source>
</evidence>
<accession>A0A9P6NCS6</accession>
<sequence>MSDFLQRNAEFAEKTNSSVFRAAEEGQTPKLLWIGCSDSRAPANTVIGSNIGEVFLYKNVANVFTPTDTSAVAAVAYAVNVLKVPNIVVVGHTQCGGCSAAMSAASRKPGASFLPGTQQLNEWIEPIRILAIDELRRNRNADLDTLIVANVRQQFYNLARHPVIRAAWARGQALEVHGWIYNISTGRIQDLGLTQSGH</sequence>